<protein>
    <recommendedName>
        <fullName evidence="1">Glycosyl transferase family 1 domain-containing protein</fullName>
    </recommendedName>
</protein>
<name>A0A1W6N5J1_9PROT</name>
<keyword evidence="3" id="KW-1185">Reference proteome</keyword>
<accession>A0A1W6N5J1</accession>
<dbReference type="STRING" id="1414854.GQ61_07220"/>
<dbReference type="OrthoDB" id="529131at2"/>
<sequence length="345" mass="39058">MRVLQVMAGAEVGGAEVFFGRLIQALHADGLSQQVLMRAHAERMELFDQAKIPYTIAPFKPLFDLKTRRLFKEAIKEFRPDIVMTWMSRASHLCPQGSFVHVARLGGYYDLKYYKKADYLIGNTQDIFNYFLGKGWNKDYAVYLPNFVPEPDTTKSMPRSAFNTPDDVPLLLSLGRFHDDKAFDVLIKALKYLDNTYLWLAGEGEREGFLKNLAEKQGVLERIRFIGWQRSVTPLFNAADLYVCPSRIEPLGNVVIEAWSHKSPIVAAASAGPAGLIENRKNGLLVPVEDDGALATAIQEVIQNKTLRSTIIKGGAETFKEKFSKEIVTQKYREFFARVIDKKRV</sequence>
<dbReference type="CDD" id="cd03811">
    <property type="entry name" value="GT4_GT28_WabH-like"/>
    <property type="match status" value="1"/>
</dbReference>
<dbReference type="Gene3D" id="3.40.50.2000">
    <property type="entry name" value="Glycogen Phosphorylase B"/>
    <property type="match status" value="2"/>
</dbReference>
<evidence type="ECO:0000313" key="2">
    <source>
        <dbReference type="EMBL" id="ARN85113.1"/>
    </source>
</evidence>
<dbReference type="SUPFAM" id="SSF53756">
    <property type="entry name" value="UDP-Glycosyltransferase/glycogen phosphorylase"/>
    <property type="match status" value="1"/>
</dbReference>
<proteinExistence type="predicted"/>
<dbReference type="Proteomes" id="UP000237351">
    <property type="component" value="Chromosome"/>
</dbReference>
<evidence type="ECO:0000313" key="3">
    <source>
        <dbReference type="Proteomes" id="UP000237351"/>
    </source>
</evidence>
<dbReference type="PANTHER" id="PTHR12526">
    <property type="entry name" value="GLYCOSYLTRANSFERASE"/>
    <property type="match status" value="1"/>
</dbReference>
<evidence type="ECO:0000259" key="1">
    <source>
        <dbReference type="Pfam" id="PF00534"/>
    </source>
</evidence>
<dbReference type="Pfam" id="PF00534">
    <property type="entry name" value="Glycos_transf_1"/>
    <property type="match status" value="1"/>
</dbReference>
<dbReference type="AlphaFoldDB" id="A0A1W6N5J1"/>
<reference evidence="2 3" key="1">
    <citation type="submission" date="2014-06" db="EMBL/GenBank/DDBJ databases">
        <title>The genome of the endonuclear symbiont Nucleicultrix amoebiphila.</title>
        <authorList>
            <person name="Schulz F."/>
            <person name="Horn M."/>
        </authorList>
    </citation>
    <scope>NUCLEOTIDE SEQUENCE [LARGE SCALE GENOMIC DNA]</scope>
    <source>
        <strain evidence="2 3">FS5</strain>
    </source>
</reference>
<organism evidence="2 3">
    <name type="scientific">Candidatus Nucleicultrix amoebiphila FS5</name>
    <dbReference type="NCBI Taxonomy" id="1414854"/>
    <lineage>
        <taxon>Bacteria</taxon>
        <taxon>Pseudomonadati</taxon>
        <taxon>Pseudomonadota</taxon>
        <taxon>Alphaproteobacteria</taxon>
        <taxon>Holosporales</taxon>
        <taxon>Candidatus Nucleicultricaceae</taxon>
        <taxon>Candidatus Nucleicultrix</taxon>
    </lineage>
</organism>
<dbReference type="RefSeq" id="WP_085784641.1">
    <property type="nucleotide sequence ID" value="NZ_CP008743.1"/>
</dbReference>
<gene>
    <name evidence="2" type="ORF">GQ61_07220</name>
</gene>
<dbReference type="GO" id="GO:0016757">
    <property type="term" value="F:glycosyltransferase activity"/>
    <property type="evidence" value="ECO:0007669"/>
    <property type="project" value="InterPro"/>
</dbReference>
<feature type="domain" description="Glycosyl transferase family 1" evidence="1">
    <location>
        <begin position="162"/>
        <end position="316"/>
    </location>
</feature>
<dbReference type="InterPro" id="IPR001296">
    <property type="entry name" value="Glyco_trans_1"/>
</dbReference>
<dbReference type="EMBL" id="CP008743">
    <property type="protein sequence ID" value="ARN85113.1"/>
    <property type="molecule type" value="Genomic_DNA"/>
</dbReference>
<dbReference type="KEGG" id="naf:GQ61_07220"/>